<dbReference type="EMBL" id="CAJVPT010040908">
    <property type="protein sequence ID" value="CAG8726591.1"/>
    <property type="molecule type" value="Genomic_DNA"/>
</dbReference>
<comment type="caution">
    <text evidence="1">The sequence shown here is derived from an EMBL/GenBank/DDBJ whole genome shotgun (WGS) entry which is preliminary data.</text>
</comment>
<reference evidence="1" key="1">
    <citation type="submission" date="2021-06" db="EMBL/GenBank/DDBJ databases">
        <authorList>
            <person name="Kallberg Y."/>
            <person name="Tangrot J."/>
            <person name="Rosling A."/>
        </authorList>
    </citation>
    <scope>NUCLEOTIDE SEQUENCE</scope>
    <source>
        <strain evidence="1">CL356</strain>
    </source>
</reference>
<organism evidence="1 2">
    <name type="scientific">Acaulospora colombiana</name>
    <dbReference type="NCBI Taxonomy" id="27376"/>
    <lineage>
        <taxon>Eukaryota</taxon>
        <taxon>Fungi</taxon>
        <taxon>Fungi incertae sedis</taxon>
        <taxon>Mucoromycota</taxon>
        <taxon>Glomeromycotina</taxon>
        <taxon>Glomeromycetes</taxon>
        <taxon>Diversisporales</taxon>
        <taxon>Acaulosporaceae</taxon>
        <taxon>Acaulospora</taxon>
    </lineage>
</organism>
<feature type="non-terminal residue" evidence="1">
    <location>
        <position position="1"/>
    </location>
</feature>
<name>A0ACA9PXH6_9GLOM</name>
<evidence type="ECO:0000313" key="1">
    <source>
        <dbReference type="EMBL" id="CAG8726591.1"/>
    </source>
</evidence>
<protein>
    <submittedName>
        <fullName evidence="1">14708_t:CDS:1</fullName>
    </submittedName>
</protein>
<dbReference type="Proteomes" id="UP000789525">
    <property type="component" value="Unassembled WGS sequence"/>
</dbReference>
<proteinExistence type="predicted"/>
<gene>
    <name evidence="1" type="ORF">ACOLOM_LOCUS11406</name>
</gene>
<accession>A0ACA9PXH6</accession>
<sequence>TAKARERHNNASNQLRNAERKLSEEEQALSKLSDPAWFGVDGIPMRSVYLDKQPRRVTRAVATTVLGTSISAMFASQPNILAVVSLPGIRTPLLGHQNIILDKSINMELDAGTVPSEVDLVCGTENALLTVSEPEKCEYHVTGTTPALCINGGNASAETSSSTKADPTLKEEL</sequence>
<evidence type="ECO:0000313" key="2">
    <source>
        <dbReference type="Proteomes" id="UP000789525"/>
    </source>
</evidence>
<keyword evidence="2" id="KW-1185">Reference proteome</keyword>